<keyword evidence="2" id="KW-1185">Reference proteome</keyword>
<evidence type="ECO:0000313" key="2">
    <source>
        <dbReference type="Proteomes" id="UP000297540"/>
    </source>
</evidence>
<dbReference type="RefSeq" id="WP_133227791.1">
    <property type="nucleotide sequence ID" value="NZ_SOZE01000004.1"/>
</dbReference>
<comment type="caution">
    <text evidence="1">The sequence shown here is derived from an EMBL/GenBank/DDBJ whole genome shotgun (WGS) entry which is preliminary data.</text>
</comment>
<dbReference type="Proteomes" id="UP000297540">
    <property type="component" value="Unassembled WGS sequence"/>
</dbReference>
<proteinExistence type="predicted"/>
<dbReference type="AlphaFoldDB" id="A0A4Y8SJF6"/>
<dbReference type="EMBL" id="SOZE01000004">
    <property type="protein sequence ID" value="TFF39203.1"/>
    <property type="molecule type" value="Genomic_DNA"/>
</dbReference>
<accession>A0A4Y8SJF6</accession>
<organism evidence="1 2">
    <name type="scientific">Mucilaginibacter psychrotolerans</name>
    <dbReference type="NCBI Taxonomy" id="1524096"/>
    <lineage>
        <taxon>Bacteria</taxon>
        <taxon>Pseudomonadati</taxon>
        <taxon>Bacteroidota</taxon>
        <taxon>Sphingobacteriia</taxon>
        <taxon>Sphingobacteriales</taxon>
        <taxon>Sphingobacteriaceae</taxon>
        <taxon>Mucilaginibacter</taxon>
    </lineage>
</organism>
<protein>
    <submittedName>
        <fullName evidence="1">Uncharacterized protein</fullName>
    </submittedName>
</protein>
<name>A0A4Y8SJF6_9SPHI</name>
<sequence>MVKFYHKDFAPRPQRYSWPDFYLFVNQGVYFDVDPLQFLAIFTEKNLQKSSKNGRFCSPFCRISFKNIQKNALILAKSATLRPKPAVSMQL</sequence>
<reference evidence="1 2" key="1">
    <citation type="journal article" date="2017" name="Int. J. Syst. Evol. Microbiol.">
        <title>Mucilaginibacterpsychrotolerans sp. nov., isolated from peatlands.</title>
        <authorList>
            <person name="Deng Y."/>
            <person name="Shen L."/>
            <person name="Xu B."/>
            <person name="Liu Y."/>
            <person name="Gu Z."/>
            <person name="Liu H."/>
            <person name="Zhou Y."/>
        </authorList>
    </citation>
    <scope>NUCLEOTIDE SEQUENCE [LARGE SCALE GENOMIC DNA]</scope>
    <source>
        <strain evidence="1 2">NH7-4</strain>
    </source>
</reference>
<evidence type="ECO:0000313" key="1">
    <source>
        <dbReference type="EMBL" id="TFF39203.1"/>
    </source>
</evidence>
<gene>
    <name evidence="1" type="ORF">E2R66_06165</name>
</gene>